<organism evidence="3">
    <name type="scientific">Streptomyces sp. R41</name>
    <dbReference type="NCBI Taxonomy" id="3238632"/>
    <lineage>
        <taxon>Bacteria</taxon>
        <taxon>Bacillati</taxon>
        <taxon>Actinomycetota</taxon>
        <taxon>Actinomycetes</taxon>
        <taxon>Kitasatosporales</taxon>
        <taxon>Streptomycetaceae</taxon>
        <taxon>Streptomyces</taxon>
    </lineage>
</organism>
<evidence type="ECO:0000259" key="2">
    <source>
        <dbReference type="Pfam" id="PF04149"/>
    </source>
</evidence>
<evidence type="ECO:0000256" key="1">
    <source>
        <dbReference type="SAM" id="MobiDB-lite"/>
    </source>
</evidence>
<evidence type="ECO:0000313" key="3">
    <source>
        <dbReference type="EMBL" id="XDQ55163.1"/>
    </source>
</evidence>
<dbReference type="EMBL" id="CP163443">
    <property type="protein sequence ID" value="XDQ55163.1"/>
    <property type="molecule type" value="Genomic_DNA"/>
</dbReference>
<dbReference type="RefSeq" id="WP_369248348.1">
    <property type="nucleotide sequence ID" value="NZ_CP163443.1"/>
</dbReference>
<feature type="domain" description="DUF397" evidence="2">
    <location>
        <begin position="5"/>
        <end position="58"/>
    </location>
</feature>
<reference evidence="3" key="1">
    <citation type="submission" date="2024-07" db="EMBL/GenBank/DDBJ databases">
        <authorList>
            <person name="Yu S.T."/>
        </authorList>
    </citation>
    <scope>NUCLEOTIDE SEQUENCE</scope>
    <source>
        <strain evidence="3">R41</strain>
    </source>
</reference>
<sequence length="59" mass="6317">MSPTLHWQKSSFSGGDEDEDCLEIASSPTSLHLRESDHPTTILSPTPGALRALLNAVKA</sequence>
<feature type="region of interest" description="Disordered" evidence="1">
    <location>
        <begin position="1"/>
        <end position="21"/>
    </location>
</feature>
<accession>A0AB39RMJ8</accession>
<protein>
    <submittedName>
        <fullName evidence="3">DUF397 domain-containing protein</fullName>
    </submittedName>
</protein>
<dbReference type="Pfam" id="PF04149">
    <property type="entry name" value="DUF397"/>
    <property type="match status" value="1"/>
</dbReference>
<name>A0AB39RMJ8_9ACTN</name>
<dbReference type="AlphaFoldDB" id="A0AB39RMJ8"/>
<proteinExistence type="predicted"/>
<dbReference type="InterPro" id="IPR007278">
    <property type="entry name" value="DUF397"/>
</dbReference>
<feature type="compositionally biased region" description="Polar residues" evidence="1">
    <location>
        <begin position="1"/>
        <end position="13"/>
    </location>
</feature>
<gene>
    <name evidence="3" type="ORF">AB5J53_27645</name>
</gene>